<dbReference type="GO" id="GO:0141148">
    <property type="term" value="F:enoyl-[acyl-carrier-protein] reductase (NADPH) activity"/>
    <property type="evidence" value="ECO:0007669"/>
    <property type="project" value="UniProtKB-EC"/>
</dbReference>
<dbReference type="AlphaFoldDB" id="T1JCA9"/>
<name>T1JCA9_STRMM</name>
<evidence type="ECO:0000313" key="17">
    <source>
        <dbReference type="Proteomes" id="UP000014500"/>
    </source>
</evidence>
<comment type="catalytic activity">
    <reaction evidence="14">
        <text>a 2,3-saturated acyl-[ACP] + NADP(+) = a (2E)-enoyl-[ACP] + NADPH + H(+)</text>
        <dbReference type="Rhea" id="RHEA:22564"/>
        <dbReference type="Rhea" id="RHEA-COMP:9925"/>
        <dbReference type="Rhea" id="RHEA-COMP:9926"/>
        <dbReference type="ChEBI" id="CHEBI:15378"/>
        <dbReference type="ChEBI" id="CHEBI:57783"/>
        <dbReference type="ChEBI" id="CHEBI:58349"/>
        <dbReference type="ChEBI" id="CHEBI:78784"/>
        <dbReference type="ChEBI" id="CHEBI:78785"/>
        <dbReference type="EC" id="1.3.1.104"/>
    </reaction>
</comment>
<keyword evidence="4" id="KW-0276">Fatty acid metabolism</keyword>
<evidence type="ECO:0000256" key="3">
    <source>
        <dbReference type="ARBA" id="ARBA00022516"/>
    </source>
</evidence>
<dbReference type="HOGENOM" id="CLU_026673_17_1_1"/>
<keyword evidence="10" id="KW-0275">Fatty acid biosynthesis</keyword>
<dbReference type="SUPFAM" id="SSF51735">
    <property type="entry name" value="NAD(P)-binding Rossmann-fold domains"/>
    <property type="match status" value="1"/>
</dbReference>
<evidence type="ECO:0000256" key="8">
    <source>
        <dbReference type="ARBA" id="ARBA00023098"/>
    </source>
</evidence>
<protein>
    <recommendedName>
        <fullName evidence="12">Enoyl-[acyl-carrier-protein] reductase, mitochondrial</fullName>
        <ecNumber evidence="11">1.3.1.104</ecNumber>
    </recommendedName>
    <alternativeName>
        <fullName evidence="13">2-enoyl thioester reductase</fullName>
    </alternativeName>
</protein>
<evidence type="ECO:0000256" key="12">
    <source>
        <dbReference type="ARBA" id="ARBA00041058"/>
    </source>
</evidence>
<dbReference type="Pfam" id="PF08240">
    <property type="entry name" value="ADH_N"/>
    <property type="match status" value="1"/>
</dbReference>
<dbReference type="InterPro" id="IPR013154">
    <property type="entry name" value="ADH-like_N"/>
</dbReference>
<evidence type="ECO:0000256" key="14">
    <source>
        <dbReference type="ARBA" id="ARBA00048843"/>
    </source>
</evidence>
<dbReference type="EC" id="1.3.1.104" evidence="11"/>
<dbReference type="InterPro" id="IPR013149">
    <property type="entry name" value="ADH-like_C"/>
</dbReference>
<reference evidence="17" key="1">
    <citation type="submission" date="2011-05" db="EMBL/GenBank/DDBJ databases">
        <authorList>
            <person name="Richards S.R."/>
            <person name="Qu J."/>
            <person name="Jiang H."/>
            <person name="Jhangiani S.N."/>
            <person name="Agravi P."/>
            <person name="Goodspeed R."/>
            <person name="Gross S."/>
            <person name="Mandapat C."/>
            <person name="Jackson L."/>
            <person name="Mathew T."/>
            <person name="Pu L."/>
            <person name="Thornton R."/>
            <person name="Saada N."/>
            <person name="Wilczek-Boney K.B."/>
            <person name="Lee S."/>
            <person name="Kovar C."/>
            <person name="Wu Y."/>
            <person name="Scherer S.E."/>
            <person name="Worley K.C."/>
            <person name="Muzny D.M."/>
            <person name="Gibbs R."/>
        </authorList>
    </citation>
    <scope>NUCLEOTIDE SEQUENCE</scope>
    <source>
        <strain evidence="17">Brora</strain>
    </source>
</reference>
<keyword evidence="6" id="KW-0809">Transit peptide</keyword>
<evidence type="ECO:0000256" key="9">
    <source>
        <dbReference type="ARBA" id="ARBA00023128"/>
    </source>
</evidence>
<sequence length="331" mass="36859">MYKQIGDPTTVLEKIEIPIPSELRPNELLVQMLAAPINPADINTIQGVYGIKPKLPAFAGMEGVGKVIKVGSNVRNVTLNDWVLNTNAVGQHTWITHTLWEDNEIIKIPNDTPLLSAATLSVNPCTAYRMLNDFVKLEKGDVIIQNGANSAVGQAVIQIARQLGVITVNIIRSRPNLEKLKDELFKMGANHVITEEELRNKEFMSFLSSLPALKLGFNCVGGKSTTELMKYLGPNSTLVTYGAMSRQPFHVGAASLIFKNIAVRGFWMTHWKRKQKTNDVWEAMINELVKMSTNKTLLPPKCTQISLDDYKIAIGSAMESFIEKKFVFVFE</sequence>
<keyword evidence="3" id="KW-0444">Lipid biosynthesis</keyword>
<dbReference type="STRING" id="126957.T1JCA9"/>
<keyword evidence="5" id="KW-0521">NADP</keyword>
<feature type="domain" description="Enoyl reductase (ER)" evidence="15">
    <location>
        <begin position="10"/>
        <end position="330"/>
    </location>
</feature>
<dbReference type="GO" id="GO:0005739">
    <property type="term" value="C:mitochondrion"/>
    <property type="evidence" value="ECO:0007669"/>
    <property type="project" value="UniProtKB-SubCell"/>
</dbReference>
<dbReference type="SMART" id="SM00829">
    <property type="entry name" value="PKS_ER"/>
    <property type="match status" value="1"/>
</dbReference>
<dbReference type="InterPro" id="IPR020843">
    <property type="entry name" value="ER"/>
</dbReference>
<comment type="subcellular location">
    <subcellularLocation>
        <location evidence="1">Mitochondrion</location>
    </subcellularLocation>
</comment>
<evidence type="ECO:0000259" key="15">
    <source>
        <dbReference type="SMART" id="SM00829"/>
    </source>
</evidence>
<dbReference type="EnsemblMetazoa" id="SMAR011419-RA">
    <property type="protein sequence ID" value="SMAR011419-PA"/>
    <property type="gene ID" value="SMAR011419"/>
</dbReference>
<keyword evidence="17" id="KW-1185">Reference proteome</keyword>
<dbReference type="PANTHER" id="PTHR43981">
    <property type="entry name" value="ENOYL-[ACYL-CARRIER-PROTEIN] REDUCTASE, MITOCHONDRIAL"/>
    <property type="match status" value="1"/>
</dbReference>
<dbReference type="SUPFAM" id="SSF50129">
    <property type="entry name" value="GroES-like"/>
    <property type="match status" value="1"/>
</dbReference>
<keyword evidence="8" id="KW-0443">Lipid metabolism</keyword>
<dbReference type="OMA" id="QGFWMTQ"/>
<dbReference type="eggNOG" id="KOG0025">
    <property type="taxonomic scope" value="Eukaryota"/>
</dbReference>
<dbReference type="PANTHER" id="PTHR43981:SF2">
    <property type="entry name" value="ENOYL-[ACYL-CARRIER-PROTEIN] REDUCTASE, MITOCHONDRIAL"/>
    <property type="match status" value="1"/>
</dbReference>
<dbReference type="CDD" id="cd08290">
    <property type="entry name" value="ETR"/>
    <property type="match status" value="1"/>
</dbReference>
<organism evidence="16 17">
    <name type="scientific">Strigamia maritima</name>
    <name type="common">European centipede</name>
    <name type="synonym">Geophilus maritimus</name>
    <dbReference type="NCBI Taxonomy" id="126957"/>
    <lineage>
        <taxon>Eukaryota</taxon>
        <taxon>Metazoa</taxon>
        <taxon>Ecdysozoa</taxon>
        <taxon>Arthropoda</taxon>
        <taxon>Myriapoda</taxon>
        <taxon>Chilopoda</taxon>
        <taxon>Pleurostigmophora</taxon>
        <taxon>Geophilomorpha</taxon>
        <taxon>Linotaeniidae</taxon>
        <taxon>Strigamia</taxon>
    </lineage>
</organism>
<dbReference type="GO" id="GO:0006633">
    <property type="term" value="P:fatty acid biosynthetic process"/>
    <property type="evidence" value="ECO:0007669"/>
    <property type="project" value="UniProtKB-KW"/>
</dbReference>
<evidence type="ECO:0000256" key="2">
    <source>
        <dbReference type="ARBA" id="ARBA00010371"/>
    </source>
</evidence>
<dbReference type="Pfam" id="PF00107">
    <property type="entry name" value="ADH_zinc_N"/>
    <property type="match status" value="1"/>
</dbReference>
<dbReference type="PhylomeDB" id="T1JCA9"/>
<evidence type="ECO:0000256" key="11">
    <source>
        <dbReference type="ARBA" id="ARBA00038963"/>
    </source>
</evidence>
<proteinExistence type="inferred from homology"/>
<dbReference type="InterPro" id="IPR036291">
    <property type="entry name" value="NAD(P)-bd_dom_sf"/>
</dbReference>
<dbReference type="FunFam" id="3.40.50.720:FF:000112">
    <property type="entry name" value="Enoyl-[acyl-carrier-protein] reductase 1, mitochondrial"/>
    <property type="match status" value="1"/>
</dbReference>
<dbReference type="Proteomes" id="UP000014500">
    <property type="component" value="Unassembled WGS sequence"/>
</dbReference>
<evidence type="ECO:0000256" key="1">
    <source>
        <dbReference type="ARBA" id="ARBA00004173"/>
    </source>
</evidence>
<reference evidence="16" key="2">
    <citation type="submission" date="2015-02" db="UniProtKB">
        <authorList>
            <consortium name="EnsemblMetazoa"/>
        </authorList>
    </citation>
    <scope>IDENTIFICATION</scope>
</reference>
<evidence type="ECO:0000256" key="6">
    <source>
        <dbReference type="ARBA" id="ARBA00022946"/>
    </source>
</evidence>
<evidence type="ECO:0000313" key="16">
    <source>
        <dbReference type="EnsemblMetazoa" id="SMAR011419-PA"/>
    </source>
</evidence>
<dbReference type="EMBL" id="JH432064">
    <property type="status" value="NOT_ANNOTATED_CDS"/>
    <property type="molecule type" value="Genomic_DNA"/>
</dbReference>
<evidence type="ECO:0000256" key="5">
    <source>
        <dbReference type="ARBA" id="ARBA00022857"/>
    </source>
</evidence>
<evidence type="ECO:0000256" key="10">
    <source>
        <dbReference type="ARBA" id="ARBA00023160"/>
    </source>
</evidence>
<dbReference type="InterPro" id="IPR011032">
    <property type="entry name" value="GroES-like_sf"/>
</dbReference>
<evidence type="ECO:0000256" key="7">
    <source>
        <dbReference type="ARBA" id="ARBA00023002"/>
    </source>
</evidence>
<dbReference type="Gene3D" id="3.90.180.10">
    <property type="entry name" value="Medium-chain alcohol dehydrogenases, catalytic domain"/>
    <property type="match status" value="1"/>
</dbReference>
<keyword evidence="9" id="KW-0496">Mitochondrion</keyword>
<dbReference type="InterPro" id="IPR051034">
    <property type="entry name" value="Mito_Enoyl-ACP_Reductase"/>
</dbReference>
<dbReference type="Gene3D" id="3.40.50.720">
    <property type="entry name" value="NAD(P)-binding Rossmann-like Domain"/>
    <property type="match status" value="1"/>
</dbReference>
<keyword evidence="7" id="KW-0560">Oxidoreductase</keyword>
<comment type="similarity">
    <text evidence="2">Belongs to the zinc-containing alcohol dehydrogenase family. Quinone oxidoreductase subfamily.</text>
</comment>
<evidence type="ECO:0000256" key="13">
    <source>
        <dbReference type="ARBA" id="ARBA00042123"/>
    </source>
</evidence>
<accession>T1JCA9</accession>
<evidence type="ECO:0000256" key="4">
    <source>
        <dbReference type="ARBA" id="ARBA00022832"/>
    </source>
</evidence>